<reference evidence="5" key="1">
    <citation type="submission" date="2020-06" db="EMBL/GenBank/DDBJ databases">
        <authorList>
            <person name="Li T."/>
            <person name="Hu X."/>
            <person name="Zhang T."/>
            <person name="Song X."/>
            <person name="Zhang H."/>
            <person name="Dai N."/>
            <person name="Sheng W."/>
            <person name="Hou X."/>
            <person name="Wei L."/>
        </authorList>
    </citation>
    <scope>NUCLEOTIDE SEQUENCE</scope>
    <source>
        <strain evidence="5">G02</strain>
        <tissue evidence="5">Leaf</tissue>
    </source>
</reference>
<evidence type="ECO:0000256" key="3">
    <source>
        <dbReference type="PROSITE-ProRule" id="PRU00169"/>
    </source>
</evidence>
<keyword evidence="5" id="KW-0808">Transferase</keyword>
<keyword evidence="2" id="KW-0902">Two-component regulatory system</keyword>
<dbReference type="CDD" id="cd17546">
    <property type="entry name" value="REC_hyHK_CKI1_RcsC-like"/>
    <property type="match status" value="1"/>
</dbReference>
<dbReference type="GO" id="GO:0016301">
    <property type="term" value="F:kinase activity"/>
    <property type="evidence" value="ECO:0007669"/>
    <property type="project" value="UniProtKB-KW"/>
</dbReference>
<keyword evidence="1" id="KW-0597">Phosphoprotein</keyword>
<dbReference type="GO" id="GO:0000160">
    <property type="term" value="P:phosphorelay signal transduction system"/>
    <property type="evidence" value="ECO:0007669"/>
    <property type="project" value="UniProtKB-KW"/>
</dbReference>
<dbReference type="InterPro" id="IPR011006">
    <property type="entry name" value="CheY-like_superfamily"/>
</dbReference>
<gene>
    <name evidence="5" type="ORF">Sradi_5001200</name>
</gene>
<dbReference type="EMBL" id="JACGWJ010000022">
    <property type="protein sequence ID" value="KAL0330145.1"/>
    <property type="molecule type" value="Genomic_DNA"/>
</dbReference>
<comment type="caution">
    <text evidence="3">Lacks conserved residue(s) required for the propagation of feature annotation.</text>
</comment>
<dbReference type="Gene3D" id="3.40.50.2300">
    <property type="match status" value="1"/>
</dbReference>
<proteinExistence type="predicted"/>
<protein>
    <submittedName>
        <fullName evidence="5">Histidine kinase</fullName>
    </submittedName>
</protein>
<accession>A0AAW2MHL8</accession>
<dbReference type="PANTHER" id="PTHR45339:SF1">
    <property type="entry name" value="HYBRID SIGNAL TRANSDUCTION HISTIDINE KINASE J"/>
    <property type="match status" value="1"/>
</dbReference>
<sequence>MPVMDGLQATRLIRSFEETGSWDDAVKAGIKLQLPPENSSPNSQEEKPGKRIPIIAMTANALSESADDCFANGMDSFVSKPVTFQNLRQCLQQYLPE</sequence>
<dbReference type="SUPFAM" id="SSF52172">
    <property type="entry name" value="CheY-like"/>
    <property type="match status" value="1"/>
</dbReference>
<evidence type="ECO:0000256" key="1">
    <source>
        <dbReference type="ARBA" id="ARBA00022553"/>
    </source>
</evidence>
<evidence type="ECO:0000313" key="5">
    <source>
        <dbReference type="EMBL" id="KAL0330145.1"/>
    </source>
</evidence>
<dbReference type="PROSITE" id="PS50110">
    <property type="entry name" value="RESPONSE_REGULATORY"/>
    <property type="match status" value="1"/>
</dbReference>
<dbReference type="AlphaFoldDB" id="A0AAW2MHL8"/>
<feature type="domain" description="Response regulatory" evidence="4">
    <location>
        <begin position="1"/>
        <end position="95"/>
    </location>
</feature>
<comment type="caution">
    <text evidence="5">The sequence shown here is derived from an EMBL/GenBank/DDBJ whole genome shotgun (WGS) entry which is preliminary data.</text>
</comment>
<dbReference type="InterPro" id="IPR001789">
    <property type="entry name" value="Sig_transdc_resp-reg_receiver"/>
</dbReference>
<evidence type="ECO:0000256" key="2">
    <source>
        <dbReference type="ARBA" id="ARBA00023012"/>
    </source>
</evidence>
<name>A0AAW2MHL8_SESRA</name>
<dbReference type="PANTHER" id="PTHR45339">
    <property type="entry name" value="HYBRID SIGNAL TRANSDUCTION HISTIDINE KINASE J"/>
    <property type="match status" value="1"/>
</dbReference>
<organism evidence="5">
    <name type="scientific">Sesamum radiatum</name>
    <name type="common">Black benniseed</name>
    <dbReference type="NCBI Taxonomy" id="300843"/>
    <lineage>
        <taxon>Eukaryota</taxon>
        <taxon>Viridiplantae</taxon>
        <taxon>Streptophyta</taxon>
        <taxon>Embryophyta</taxon>
        <taxon>Tracheophyta</taxon>
        <taxon>Spermatophyta</taxon>
        <taxon>Magnoliopsida</taxon>
        <taxon>eudicotyledons</taxon>
        <taxon>Gunneridae</taxon>
        <taxon>Pentapetalae</taxon>
        <taxon>asterids</taxon>
        <taxon>lamiids</taxon>
        <taxon>Lamiales</taxon>
        <taxon>Pedaliaceae</taxon>
        <taxon>Sesamum</taxon>
    </lineage>
</organism>
<reference evidence="5" key="2">
    <citation type="journal article" date="2024" name="Plant">
        <title>Genomic evolution and insights into agronomic trait innovations of Sesamum species.</title>
        <authorList>
            <person name="Miao H."/>
            <person name="Wang L."/>
            <person name="Qu L."/>
            <person name="Liu H."/>
            <person name="Sun Y."/>
            <person name="Le M."/>
            <person name="Wang Q."/>
            <person name="Wei S."/>
            <person name="Zheng Y."/>
            <person name="Lin W."/>
            <person name="Duan Y."/>
            <person name="Cao H."/>
            <person name="Xiong S."/>
            <person name="Wang X."/>
            <person name="Wei L."/>
            <person name="Li C."/>
            <person name="Ma Q."/>
            <person name="Ju M."/>
            <person name="Zhao R."/>
            <person name="Li G."/>
            <person name="Mu C."/>
            <person name="Tian Q."/>
            <person name="Mei H."/>
            <person name="Zhang T."/>
            <person name="Gao T."/>
            <person name="Zhang H."/>
        </authorList>
    </citation>
    <scope>NUCLEOTIDE SEQUENCE</scope>
    <source>
        <strain evidence="5">G02</strain>
    </source>
</reference>
<keyword evidence="5" id="KW-0418">Kinase</keyword>
<evidence type="ECO:0000259" key="4">
    <source>
        <dbReference type="PROSITE" id="PS50110"/>
    </source>
</evidence>